<name>A0ABR2FHD4_9ROSI</name>
<evidence type="ECO:0000313" key="2">
    <source>
        <dbReference type="Proteomes" id="UP001472677"/>
    </source>
</evidence>
<protein>
    <submittedName>
        <fullName evidence="1">Uncharacterized protein</fullName>
    </submittedName>
</protein>
<sequence length="104" mass="11753">MKWSYFLRNAVLCYLAVGCGLMGRVTRRSGLSSVERTFEQKVGKPLGKCRNKLGADEDVGACGGFRRNFDRWIYDDCDHMGSSDFNREEGTTIDFESTGVHIFL</sequence>
<comment type="caution">
    <text evidence="1">The sequence shown here is derived from an EMBL/GenBank/DDBJ whole genome shotgun (WGS) entry which is preliminary data.</text>
</comment>
<reference evidence="1 2" key="1">
    <citation type="journal article" date="2024" name="G3 (Bethesda)">
        <title>Genome assembly of Hibiscus sabdariffa L. provides insights into metabolisms of medicinal natural products.</title>
        <authorList>
            <person name="Kim T."/>
        </authorList>
    </citation>
    <scope>NUCLEOTIDE SEQUENCE [LARGE SCALE GENOMIC DNA]</scope>
    <source>
        <strain evidence="1">TK-2024</strain>
        <tissue evidence="1">Old leaves</tissue>
    </source>
</reference>
<dbReference type="PROSITE" id="PS51257">
    <property type="entry name" value="PROKAR_LIPOPROTEIN"/>
    <property type="match status" value="1"/>
</dbReference>
<evidence type="ECO:0000313" key="1">
    <source>
        <dbReference type="EMBL" id="KAK8580345.1"/>
    </source>
</evidence>
<accession>A0ABR2FHD4</accession>
<proteinExistence type="predicted"/>
<dbReference type="Proteomes" id="UP001472677">
    <property type="component" value="Unassembled WGS sequence"/>
</dbReference>
<gene>
    <name evidence="1" type="ORF">V6N12_070623</name>
</gene>
<dbReference type="EMBL" id="JBBPBM010000006">
    <property type="protein sequence ID" value="KAK8580345.1"/>
    <property type="molecule type" value="Genomic_DNA"/>
</dbReference>
<organism evidence="1 2">
    <name type="scientific">Hibiscus sabdariffa</name>
    <name type="common">roselle</name>
    <dbReference type="NCBI Taxonomy" id="183260"/>
    <lineage>
        <taxon>Eukaryota</taxon>
        <taxon>Viridiplantae</taxon>
        <taxon>Streptophyta</taxon>
        <taxon>Embryophyta</taxon>
        <taxon>Tracheophyta</taxon>
        <taxon>Spermatophyta</taxon>
        <taxon>Magnoliopsida</taxon>
        <taxon>eudicotyledons</taxon>
        <taxon>Gunneridae</taxon>
        <taxon>Pentapetalae</taxon>
        <taxon>rosids</taxon>
        <taxon>malvids</taxon>
        <taxon>Malvales</taxon>
        <taxon>Malvaceae</taxon>
        <taxon>Malvoideae</taxon>
        <taxon>Hibiscus</taxon>
    </lineage>
</organism>
<keyword evidence="2" id="KW-1185">Reference proteome</keyword>